<evidence type="ECO:0000259" key="3">
    <source>
        <dbReference type="Pfam" id="PF00060"/>
    </source>
</evidence>
<feature type="transmembrane region" description="Helical" evidence="2">
    <location>
        <begin position="181"/>
        <end position="200"/>
    </location>
</feature>
<dbReference type="VEuPathDB" id="VectorBase:AEPI003881"/>
<dbReference type="GO" id="GO:0015276">
    <property type="term" value="F:ligand-gated monoatomic ion channel activity"/>
    <property type="evidence" value="ECO:0007669"/>
    <property type="project" value="InterPro"/>
</dbReference>
<dbReference type="SUPFAM" id="SSF81324">
    <property type="entry name" value="Voltage-gated potassium channels"/>
    <property type="match status" value="1"/>
</dbReference>
<feature type="domain" description="Ionotropic glutamate receptor C-terminal" evidence="3">
    <location>
        <begin position="117"/>
        <end position="208"/>
    </location>
</feature>
<dbReference type="Proteomes" id="UP000075885">
    <property type="component" value="Unassembled WGS sequence"/>
</dbReference>
<protein>
    <recommendedName>
        <fullName evidence="3">Ionotropic glutamate receptor C-terminal domain-containing protein</fullName>
    </recommendedName>
</protein>
<reference evidence="4" key="2">
    <citation type="submission" date="2020-05" db="UniProtKB">
        <authorList>
            <consortium name="EnsemblMetazoa"/>
        </authorList>
    </citation>
    <scope>IDENTIFICATION</scope>
    <source>
        <strain evidence="4">Epiroticus2</strain>
    </source>
</reference>
<proteinExistence type="inferred from homology"/>
<dbReference type="STRING" id="199890.A0A182PAC7"/>
<evidence type="ECO:0000256" key="2">
    <source>
        <dbReference type="SAM" id="Phobius"/>
    </source>
</evidence>
<dbReference type="GO" id="GO:0016020">
    <property type="term" value="C:membrane"/>
    <property type="evidence" value="ECO:0007669"/>
    <property type="project" value="InterPro"/>
</dbReference>
<name>A0A182PAC7_9DIPT</name>
<organism evidence="4 5">
    <name type="scientific">Anopheles epiroticus</name>
    <dbReference type="NCBI Taxonomy" id="199890"/>
    <lineage>
        <taxon>Eukaryota</taxon>
        <taxon>Metazoa</taxon>
        <taxon>Ecdysozoa</taxon>
        <taxon>Arthropoda</taxon>
        <taxon>Hexapoda</taxon>
        <taxon>Insecta</taxon>
        <taxon>Pterygota</taxon>
        <taxon>Neoptera</taxon>
        <taxon>Endopterygota</taxon>
        <taxon>Diptera</taxon>
        <taxon>Nematocera</taxon>
        <taxon>Culicoidea</taxon>
        <taxon>Culicidae</taxon>
        <taxon>Anophelinae</taxon>
        <taxon>Anopheles</taxon>
    </lineage>
</organism>
<reference evidence="5" key="1">
    <citation type="submission" date="2013-03" db="EMBL/GenBank/DDBJ databases">
        <title>The Genome Sequence of Anopheles epiroticus epiroticus2.</title>
        <authorList>
            <consortium name="The Broad Institute Genomics Platform"/>
            <person name="Neafsey D.E."/>
            <person name="Howell P."/>
            <person name="Walker B."/>
            <person name="Young S.K."/>
            <person name="Zeng Q."/>
            <person name="Gargeya S."/>
            <person name="Fitzgerald M."/>
            <person name="Haas B."/>
            <person name="Abouelleil A."/>
            <person name="Allen A.W."/>
            <person name="Alvarado L."/>
            <person name="Arachchi H.M."/>
            <person name="Berlin A.M."/>
            <person name="Chapman S.B."/>
            <person name="Gainer-Dewar J."/>
            <person name="Goldberg J."/>
            <person name="Griggs A."/>
            <person name="Gujja S."/>
            <person name="Hansen M."/>
            <person name="Howarth C."/>
            <person name="Imamovic A."/>
            <person name="Ireland A."/>
            <person name="Larimer J."/>
            <person name="McCowan C."/>
            <person name="Murphy C."/>
            <person name="Pearson M."/>
            <person name="Poon T.W."/>
            <person name="Priest M."/>
            <person name="Roberts A."/>
            <person name="Saif S."/>
            <person name="Shea T."/>
            <person name="Sisk P."/>
            <person name="Sykes S."/>
            <person name="Wortman J."/>
            <person name="Nusbaum C."/>
            <person name="Birren B."/>
        </authorList>
    </citation>
    <scope>NUCLEOTIDE SEQUENCE [LARGE SCALE GENOMIC DNA]</scope>
    <source>
        <strain evidence="5">Epiroticus2</strain>
    </source>
</reference>
<dbReference type="Pfam" id="PF00060">
    <property type="entry name" value="Lig_chan"/>
    <property type="match status" value="1"/>
</dbReference>
<accession>A0A182PAC7</accession>
<keyword evidence="5" id="KW-1185">Reference proteome</keyword>
<keyword evidence="2" id="KW-0472">Membrane</keyword>
<dbReference type="Gene3D" id="3.40.190.10">
    <property type="entry name" value="Periplasmic binding protein-like II"/>
    <property type="match status" value="1"/>
</dbReference>
<feature type="transmembrane region" description="Helical" evidence="2">
    <location>
        <begin position="113"/>
        <end position="136"/>
    </location>
</feature>
<keyword evidence="2" id="KW-0812">Transmembrane</keyword>
<keyword evidence="2" id="KW-1133">Transmembrane helix</keyword>
<dbReference type="AlphaFoldDB" id="A0A182PAC7"/>
<evidence type="ECO:0000256" key="1">
    <source>
        <dbReference type="ARBA" id="ARBA00008685"/>
    </source>
</evidence>
<evidence type="ECO:0000313" key="4">
    <source>
        <dbReference type="EnsemblMetazoa" id="AEPI003881-PA"/>
    </source>
</evidence>
<dbReference type="InterPro" id="IPR001320">
    <property type="entry name" value="Iontro_rcpt_C"/>
</dbReference>
<sequence length="329" mass="38170">MVLYRGLTPEQRNDFFGQVDLSVMVYTSGARHINATYVAQTVPLFRNASNRVGRYRIGQGRKKVDLHMQLITTNHFNKRLQGWFAYSLPLFHEHLSMYIHLSGQSYHERSWDILIFVLLPLLSLNLLLILFLWLSFKVGSLRRESHPNCRTISLIDAVIWMIGVTSQQGSIIRPVSWSSRIVVLVALYLSLILYCTYLTMIASQLSVDVDVDLDLRKLLLDNQYQIGFVGNITKEPIVQKRYDPVMNEIMQRMQRNISLYSHSYDHGLQRVLTTKYALIGNSGSVRNSLKHLNQEDNCNITEIELKGIEQMVTLQMPSFYAYRKMINYE</sequence>
<evidence type="ECO:0000313" key="5">
    <source>
        <dbReference type="Proteomes" id="UP000075885"/>
    </source>
</evidence>
<comment type="similarity">
    <text evidence="1">Belongs to the glutamate-gated ion channel (TC 1.A.10.1) family.</text>
</comment>
<dbReference type="EnsemblMetazoa" id="AEPI003881-RA">
    <property type="protein sequence ID" value="AEPI003881-PA"/>
    <property type="gene ID" value="AEPI003881"/>
</dbReference>